<dbReference type="EMBL" id="ML995845">
    <property type="protein sequence ID" value="KAF2768334.1"/>
    <property type="molecule type" value="Genomic_DNA"/>
</dbReference>
<proteinExistence type="predicted"/>
<dbReference type="OrthoDB" id="3896375at2759"/>
<dbReference type="Proteomes" id="UP000799436">
    <property type="component" value="Unassembled WGS sequence"/>
</dbReference>
<reference evidence="1" key="1">
    <citation type="journal article" date="2020" name="Stud. Mycol.">
        <title>101 Dothideomycetes genomes: a test case for predicting lifestyles and emergence of pathogens.</title>
        <authorList>
            <person name="Haridas S."/>
            <person name="Albert R."/>
            <person name="Binder M."/>
            <person name="Bloem J."/>
            <person name="Labutti K."/>
            <person name="Salamov A."/>
            <person name="Andreopoulos B."/>
            <person name="Baker S."/>
            <person name="Barry K."/>
            <person name="Bills G."/>
            <person name="Bluhm B."/>
            <person name="Cannon C."/>
            <person name="Castanera R."/>
            <person name="Culley D."/>
            <person name="Daum C."/>
            <person name="Ezra D."/>
            <person name="Gonzalez J."/>
            <person name="Henrissat B."/>
            <person name="Kuo A."/>
            <person name="Liang C."/>
            <person name="Lipzen A."/>
            <person name="Lutzoni F."/>
            <person name="Magnuson J."/>
            <person name="Mondo S."/>
            <person name="Nolan M."/>
            <person name="Ohm R."/>
            <person name="Pangilinan J."/>
            <person name="Park H.-J."/>
            <person name="Ramirez L."/>
            <person name="Alfaro M."/>
            <person name="Sun H."/>
            <person name="Tritt A."/>
            <person name="Yoshinaga Y."/>
            <person name="Zwiers L.-H."/>
            <person name="Turgeon B."/>
            <person name="Goodwin S."/>
            <person name="Spatafora J."/>
            <person name="Crous P."/>
            <person name="Grigoriev I."/>
        </authorList>
    </citation>
    <scope>NUCLEOTIDE SEQUENCE</scope>
    <source>
        <strain evidence="1">CBS 116005</strain>
    </source>
</reference>
<dbReference type="AlphaFoldDB" id="A0A6G1L7W4"/>
<accession>A0A6G1L7W4</accession>
<protein>
    <recommendedName>
        <fullName evidence="3">F-box domain-containing protein</fullName>
    </recommendedName>
</protein>
<evidence type="ECO:0008006" key="3">
    <source>
        <dbReference type="Google" id="ProtNLM"/>
    </source>
</evidence>
<sequence>MSISASNLPAEIWLEIIPHIPYTPTQLTHLRLTNHTLNNLLRTHEHSLVAAITQTQLLSPTLNLHLFPSLPPKTYADLHTLHRRSATLASLHQKWLHIVTSSEEFHWLEGRWTSIHKAGLLLLYRLQDTPSHDSKLHLLSSLPSTSLACLLFKLISSIKILRVFGPEPIHLRHALGDAPTRSDIELACEELLLQHGPEFFVRLLEHDPAAVELLRKEFEGMEARQLPDEAGRVREMTLIAGLRRALADVSGCGVREVVCRMWAILSCTGFDGVDEARLGMIVRGEVVRCGMRRVGF</sequence>
<evidence type="ECO:0000313" key="1">
    <source>
        <dbReference type="EMBL" id="KAF2768334.1"/>
    </source>
</evidence>
<organism evidence="1 2">
    <name type="scientific">Teratosphaeria nubilosa</name>
    <dbReference type="NCBI Taxonomy" id="161662"/>
    <lineage>
        <taxon>Eukaryota</taxon>
        <taxon>Fungi</taxon>
        <taxon>Dikarya</taxon>
        <taxon>Ascomycota</taxon>
        <taxon>Pezizomycotina</taxon>
        <taxon>Dothideomycetes</taxon>
        <taxon>Dothideomycetidae</taxon>
        <taxon>Mycosphaerellales</taxon>
        <taxon>Teratosphaeriaceae</taxon>
        <taxon>Teratosphaeria</taxon>
    </lineage>
</organism>
<keyword evidence="2" id="KW-1185">Reference proteome</keyword>
<name>A0A6G1L7W4_9PEZI</name>
<gene>
    <name evidence="1" type="ORF">EJ03DRAFT_314222</name>
</gene>
<evidence type="ECO:0000313" key="2">
    <source>
        <dbReference type="Proteomes" id="UP000799436"/>
    </source>
</evidence>